<reference evidence="2 3" key="1">
    <citation type="journal article" date="2014" name="Mol. Ecol.">
        <title>Evolution of Synechococcus.</title>
        <authorList>
            <person name="Dvorak P."/>
            <person name="Casamatta D."/>
            <person name="Hasler P."/>
            <person name="Poulickova A."/>
            <person name="Ondrej V."/>
            <person name="Sanges R."/>
        </authorList>
    </citation>
    <scope>NUCLEOTIDE SEQUENCE [LARGE SCALE GENOMIC DNA]</scope>
    <source>
        <strain evidence="2 3">CAUP A 1101</strain>
    </source>
</reference>
<dbReference type="Gene3D" id="3.30.1460.10">
    <property type="match status" value="1"/>
</dbReference>
<comment type="caution">
    <text evidence="2">The sequence shown here is derived from an EMBL/GenBank/DDBJ whole genome shotgun (WGS) entry which is preliminary data.</text>
</comment>
<evidence type="ECO:0000313" key="3">
    <source>
        <dbReference type="Proteomes" id="UP000030170"/>
    </source>
</evidence>
<dbReference type="OrthoDB" id="459459at2"/>
<name>A0A098TPV4_9CYAN</name>
<gene>
    <name evidence="2" type="ORF">DO97_06045</name>
</gene>
<dbReference type="EMBL" id="JJML01000002">
    <property type="protein sequence ID" value="KGF73907.1"/>
    <property type="molecule type" value="Genomic_DNA"/>
</dbReference>
<dbReference type="Proteomes" id="UP000030170">
    <property type="component" value="Unassembled WGS sequence"/>
</dbReference>
<evidence type="ECO:0000313" key="2">
    <source>
        <dbReference type="EMBL" id="KGF73907.1"/>
    </source>
</evidence>
<dbReference type="Pfam" id="PF22551">
    <property type="entry name" value="TY-Chap1"/>
    <property type="match status" value="1"/>
</dbReference>
<accession>A0A098TPV4</accession>
<sequence>MTLQTAAQKACYEKVATWLQELFPDGLIAEEEINVCIIPMGSALAVVEVVPWDSGETLVRVWSNVVTDIGLTSDLMEFLLRQNVVMKFGAFGINEDGDIRFEHAIVGSTCDKKELKASVRAVLETADRYDDEITTKWGGRRALEEPPV</sequence>
<keyword evidence="3" id="KW-1185">Reference proteome</keyword>
<dbReference type="RefSeq" id="WP_036530531.1">
    <property type="nucleotide sequence ID" value="NZ_JJML01000002.1"/>
</dbReference>
<protein>
    <recommendedName>
        <fullName evidence="1">TY-Chap central domain-containing protein</fullName>
    </recommendedName>
</protein>
<dbReference type="InterPro" id="IPR054343">
    <property type="entry name" value="TY-Chap_M"/>
</dbReference>
<feature type="domain" description="TY-Chap central" evidence="1">
    <location>
        <begin position="15"/>
        <end position="144"/>
    </location>
</feature>
<evidence type="ECO:0000259" key="1">
    <source>
        <dbReference type="Pfam" id="PF22551"/>
    </source>
</evidence>
<organism evidence="2 3">
    <name type="scientific">Neosynechococcus sphagnicola sy1</name>
    <dbReference type="NCBI Taxonomy" id="1497020"/>
    <lineage>
        <taxon>Bacteria</taxon>
        <taxon>Bacillati</taxon>
        <taxon>Cyanobacteriota</taxon>
        <taxon>Cyanophyceae</taxon>
        <taxon>Neosynechococcales</taxon>
        <taxon>Neosynechococcaceae</taxon>
        <taxon>Neosynechococcus</taxon>
    </lineage>
</organism>
<proteinExistence type="predicted"/>
<dbReference type="AlphaFoldDB" id="A0A098TPV4"/>
<dbReference type="SUPFAM" id="SSF69635">
    <property type="entry name" value="Type III secretory system chaperone-like"/>
    <property type="match status" value="1"/>
</dbReference>